<reference evidence="6" key="1">
    <citation type="submission" date="2022-01" db="EMBL/GenBank/DDBJ databases">
        <title>Nocardioidaceae gen. sp. A5X3R13.</title>
        <authorList>
            <person name="Lopez Marin M.A."/>
            <person name="Uhlik O."/>
        </authorList>
    </citation>
    <scope>NUCLEOTIDE SEQUENCE</scope>
    <source>
        <strain evidence="6">A5X3R13</strain>
    </source>
</reference>
<evidence type="ECO:0000313" key="7">
    <source>
        <dbReference type="Proteomes" id="UP001164390"/>
    </source>
</evidence>
<comment type="catalytic activity">
    <reaction evidence="1">
        <text>D-fructose 6-phosphate + L-glutamine = D-glucosamine 6-phosphate + L-glutamate</text>
        <dbReference type="Rhea" id="RHEA:13237"/>
        <dbReference type="ChEBI" id="CHEBI:29985"/>
        <dbReference type="ChEBI" id="CHEBI:58359"/>
        <dbReference type="ChEBI" id="CHEBI:58725"/>
        <dbReference type="ChEBI" id="CHEBI:61527"/>
        <dbReference type="EC" id="2.6.1.16"/>
    </reaction>
</comment>
<keyword evidence="7" id="KW-1185">Reference proteome</keyword>
<dbReference type="EC" id="2.6.1.16" evidence="2"/>
<evidence type="ECO:0000256" key="1">
    <source>
        <dbReference type="ARBA" id="ARBA00001031"/>
    </source>
</evidence>
<protein>
    <recommendedName>
        <fullName evidence="3">Glutamine--fructose-6-phosphate aminotransferase [isomerizing]</fullName>
        <ecNumber evidence="2">2.6.1.16</ecNumber>
    </recommendedName>
</protein>
<dbReference type="GO" id="GO:0006002">
    <property type="term" value="P:fructose 6-phosphate metabolic process"/>
    <property type="evidence" value="ECO:0007669"/>
    <property type="project" value="TreeGrafter"/>
</dbReference>
<gene>
    <name evidence="6" type="ORF">L0C25_16570</name>
</gene>
<dbReference type="Proteomes" id="UP001164390">
    <property type="component" value="Chromosome"/>
</dbReference>
<dbReference type="GO" id="GO:0004360">
    <property type="term" value="F:glutamine-fructose-6-phosphate transaminase (isomerizing) activity"/>
    <property type="evidence" value="ECO:0007669"/>
    <property type="project" value="UniProtKB-EC"/>
</dbReference>
<dbReference type="PROSITE" id="PS51464">
    <property type="entry name" value="SIS"/>
    <property type="match status" value="1"/>
</dbReference>
<organism evidence="6 7">
    <name type="scientific">Solicola gregarius</name>
    <dbReference type="NCBI Taxonomy" id="2908642"/>
    <lineage>
        <taxon>Bacteria</taxon>
        <taxon>Bacillati</taxon>
        <taxon>Actinomycetota</taxon>
        <taxon>Actinomycetes</taxon>
        <taxon>Propionibacteriales</taxon>
        <taxon>Nocardioidaceae</taxon>
        <taxon>Solicola</taxon>
    </lineage>
</organism>
<dbReference type="GO" id="GO:0006047">
    <property type="term" value="P:UDP-N-acetylglucosamine metabolic process"/>
    <property type="evidence" value="ECO:0007669"/>
    <property type="project" value="TreeGrafter"/>
</dbReference>
<dbReference type="AlphaFoldDB" id="A0AA46TF09"/>
<dbReference type="RefSeq" id="WP_271632806.1">
    <property type="nucleotide sequence ID" value="NZ_CP094970.1"/>
</dbReference>
<dbReference type="InterPro" id="IPR001347">
    <property type="entry name" value="SIS_dom"/>
</dbReference>
<evidence type="ECO:0000259" key="5">
    <source>
        <dbReference type="PROSITE" id="PS51464"/>
    </source>
</evidence>
<dbReference type="PANTHER" id="PTHR10937">
    <property type="entry name" value="GLUCOSAMINE--FRUCTOSE-6-PHOSPHATE AMINOTRANSFERASE, ISOMERIZING"/>
    <property type="match status" value="1"/>
</dbReference>
<dbReference type="GO" id="GO:0016853">
    <property type="term" value="F:isomerase activity"/>
    <property type="evidence" value="ECO:0007669"/>
    <property type="project" value="UniProtKB-KW"/>
</dbReference>
<dbReference type="EMBL" id="CP094970">
    <property type="protein sequence ID" value="UYM04147.1"/>
    <property type="molecule type" value="Genomic_DNA"/>
</dbReference>
<evidence type="ECO:0000313" key="6">
    <source>
        <dbReference type="EMBL" id="UYM04147.1"/>
    </source>
</evidence>
<dbReference type="Gene3D" id="3.40.50.10490">
    <property type="entry name" value="Glucose-6-phosphate isomerase like protein, domain 1"/>
    <property type="match status" value="2"/>
</dbReference>
<keyword evidence="4" id="KW-0677">Repeat</keyword>
<dbReference type="InterPro" id="IPR035466">
    <property type="entry name" value="GlmS/AgaS_SIS"/>
</dbReference>
<dbReference type="GO" id="GO:0097367">
    <property type="term" value="F:carbohydrate derivative binding"/>
    <property type="evidence" value="ECO:0007669"/>
    <property type="project" value="InterPro"/>
</dbReference>
<keyword evidence="6" id="KW-0413">Isomerase</keyword>
<dbReference type="PANTHER" id="PTHR10937:SF0">
    <property type="entry name" value="GLUTAMINE--FRUCTOSE-6-PHOSPHATE TRANSAMINASE (ISOMERIZING)"/>
    <property type="match status" value="1"/>
</dbReference>
<dbReference type="SUPFAM" id="SSF53697">
    <property type="entry name" value="SIS domain"/>
    <property type="match status" value="1"/>
</dbReference>
<dbReference type="InterPro" id="IPR046348">
    <property type="entry name" value="SIS_dom_sf"/>
</dbReference>
<feature type="domain" description="SIS" evidence="5">
    <location>
        <begin position="27"/>
        <end position="162"/>
    </location>
</feature>
<evidence type="ECO:0000256" key="3">
    <source>
        <dbReference type="ARBA" id="ARBA00016090"/>
    </source>
</evidence>
<accession>A0AA46TF09</accession>
<dbReference type="KEGG" id="sgrg:L0C25_16570"/>
<evidence type="ECO:0000256" key="2">
    <source>
        <dbReference type="ARBA" id="ARBA00012916"/>
    </source>
</evidence>
<proteinExistence type="predicted"/>
<dbReference type="CDD" id="cd05008">
    <property type="entry name" value="SIS_GlmS_GlmD_1"/>
    <property type="match status" value="1"/>
</dbReference>
<name>A0AA46TF09_9ACTN</name>
<sequence>MPETYLESEIATQPDDWRRAAEVARKYADLLPEPGERVAVIGCGTSLYMARAYASLRESTGQGLTDAWPASEARLARGYDRVIAITRSGTTTEVLEALRAYDGDARTTVISSSPGTPVLELADPILIDDVDERSVVQTRFATTTLAILRWHLGEDLAPVIAQAERALAADPAPGALRNAEQFTFVGMGLGAAVAEECALKMRESCQAWTEAYPATEYRHGPISISAPGRVVWALGPLVPNFARDVAATGAHLEHDDVDPMVDLVRLQRLCVVRAADAGLDPDNPRNLTRSIILEP</sequence>
<dbReference type="GO" id="GO:0006487">
    <property type="term" value="P:protein N-linked glycosylation"/>
    <property type="evidence" value="ECO:0007669"/>
    <property type="project" value="TreeGrafter"/>
</dbReference>
<evidence type="ECO:0000256" key="4">
    <source>
        <dbReference type="ARBA" id="ARBA00022737"/>
    </source>
</evidence>